<sequence>MGDTNDDPTDHSRTAQPHAGIAVKDNFYWPGLILLAVATLGLIGTAVAAGYRRSEWLPATVVIAVLGAVAGALWLVLENRRVACIEAQWDAAHPGERVRSR</sequence>
<feature type="transmembrane region" description="Helical" evidence="1">
    <location>
        <begin position="56"/>
        <end position="77"/>
    </location>
</feature>
<keyword evidence="1" id="KW-1133">Transmembrane helix</keyword>
<proteinExistence type="predicted"/>
<name>A0ABS6HV62_MYCGD</name>
<keyword evidence="1" id="KW-0812">Transmembrane</keyword>
<dbReference type="EMBL" id="JAHBOM010000027">
    <property type="protein sequence ID" value="MBU8826564.1"/>
    <property type="molecule type" value="Genomic_DNA"/>
</dbReference>
<protein>
    <submittedName>
        <fullName evidence="2">DUF4282 domain-containing protein</fullName>
    </submittedName>
</protein>
<evidence type="ECO:0000313" key="2">
    <source>
        <dbReference type="EMBL" id="MBU8826564.1"/>
    </source>
</evidence>
<evidence type="ECO:0000256" key="1">
    <source>
        <dbReference type="SAM" id="Phobius"/>
    </source>
</evidence>
<evidence type="ECO:0000313" key="3">
    <source>
        <dbReference type="Proteomes" id="UP000696413"/>
    </source>
</evidence>
<organism evidence="2 3">
    <name type="scientific">Mycolicibacterium goodii</name>
    <name type="common">Mycobacterium goodii</name>
    <dbReference type="NCBI Taxonomy" id="134601"/>
    <lineage>
        <taxon>Bacteria</taxon>
        <taxon>Bacillati</taxon>
        <taxon>Actinomycetota</taxon>
        <taxon>Actinomycetes</taxon>
        <taxon>Mycobacteriales</taxon>
        <taxon>Mycobacteriaceae</taxon>
        <taxon>Mycolicibacterium</taxon>
    </lineage>
</organism>
<dbReference type="NCBIfam" id="NF041247">
    <property type="entry name" value="UsfY"/>
    <property type="match status" value="1"/>
</dbReference>
<keyword evidence="1" id="KW-0472">Membrane</keyword>
<reference evidence="2 3" key="1">
    <citation type="submission" date="2021-05" db="EMBL/GenBank/DDBJ databases">
        <title>Draft Genome Sequences of Clinical Respiratory Isolates of Mycobacterium goodii Recovered in Ireland.</title>
        <authorList>
            <person name="Flanagan P.R."/>
            <person name="Mok S."/>
            <person name="Roycroft E."/>
            <person name="Rogers T.R."/>
            <person name="Fitzgibbon M."/>
        </authorList>
    </citation>
    <scope>NUCLEOTIDE SEQUENCE [LARGE SCALE GENOMIC DNA]</scope>
    <source>
        <strain evidence="2 3">14IE55</strain>
    </source>
</reference>
<feature type="transmembrane region" description="Helical" evidence="1">
    <location>
        <begin position="27"/>
        <end position="49"/>
    </location>
</feature>
<accession>A0ABS6HV62</accession>
<gene>
    <name evidence="2" type="ORF">KL859_27300</name>
</gene>
<comment type="caution">
    <text evidence="2">The sequence shown here is derived from an EMBL/GenBank/DDBJ whole genome shotgun (WGS) entry which is preliminary data.</text>
</comment>
<dbReference type="Proteomes" id="UP000696413">
    <property type="component" value="Unassembled WGS sequence"/>
</dbReference>
<keyword evidence="3" id="KW-1185">Reference proteome</keyword>
<dbReference type="InterPro" id="IPR049606">
    <property type="entry name" value="UsfY-like"/>
</dbReference>
<dbReference type="RefSeq" id="WP_073679587.1">
    <property type="nucleotide sequence ID" value="NZ_CP092364.2"/>
</dbReference>